<reference evidence="5" key="1">
    <citation type="submission" date="2025-08" db="UniProtKB">
        <authorList>
            <consortium name="RefSeq"/>
        </authorList>
    </citation>
    <scope>IDENTIFICATION</scope>
    <source>
        <tissue evidence="5">Whole sample</tissue>
    </source>
</reference>
<keyword evidence="2" id="KW-0732">Signal</keyword>
<feature type="chain" id="PRO_5034420962" evidence="2">
    <location>
        <begin position="22"/>
        <end position="421"/>
    </location>
</feature>
<dbReference type="AlphaFoldDB" id="A0A8B8B0S3"/>
<gene>
    <name evidence="5" type="primary">LOC111106578</name>
</gene>
<keyword evidence="1" id="KW-1133">Transmembrane helix</keyword>
<dbReference type="SUPFAM" id="SSF56436">
    <property type="entry name" value="C-type lectin-like"/>
    <property type="match status" value="1"/>
</dbReference>
<proteinExistence type="predicted"/>
<evidence type="ECO:0000256" key="2">
    <source>
        <dbReference type="SAM" id="SignalP"/>
    </source>
</evidence>
<dbReference type="Proteomes" id="UP000694844">
    <property type="component" value="Chromosome 8"/>
</dbReference>
<dbReference type="InterPro" id="IPR016187">
    <property type="entry name" value="CTDL_fold"/>
</dbReference>
<feature type="signal peptide" evidence="2">
    <location>
        <begin position="1"/>
        <end position="21"/>
    </location>
</feature>
<accession>A0A8B8B0S3</accession>
<feature type="transmembrane region" description="Helical" evidence="1">
    <location>
        <begin position="351"/>
        <end position="373"/>
    </location>
</feature>
<name>A0A8B8B0S3_CRAVI</name>
<organism evidence="4 5">
    <name type="scientific">Crassostrea virginica</name>
    <name type="common">Eastern oyster</name>
    <dbReference type="NCBI Taxonomy" id="6565"/>
    <lineage>
        <taxon>Eukaryota</taxon>
        <taxon>Metazoa</taxon>
        <taxon>Spiralia</taxon>
        <taxon>Lophotrochozoa</taxon>
        <taxon>Mollusca</taxon>
        <taxon>Bivalvia</taxon>
        <taxon>Autobranchia</taxon>
        <taxon>Pteriomorphia</taxon>
        <taxon>Ostreida</taxon>
        <taxon>Ostreoidea</taxon>
        <taxon>Ostreidae</taxon>
        <taxon>Crassostrea</taxon>
    </lineage>
</organism>
<keyword evidence="4" id="KW-1185">Reference proteome</keyword>
<protein>
    <submittedName>
        <fullName evidence="5">Uncharacterized protein LOC111106578 isoform X1</fullName>
    </submittedName>
</protein>
<sequence>METRFAVLLLSELYICMLARSLTWFEAQTLCRRYNQTLTLNKNESHHYYWTAFYKRTSHWIKIIGCYNESQLQPISVYEADLQSSSPGHCQEICIKKNLLLFAVQARRCVCLSNEFAYLEIQLNPLKCNYSCDNNSLFSKECGGESTFNVFITDLSTLEMKSDCLSLQCGPNPNINDFLCHYYLHPMCSLTNMSNLHGSFPWRQGMEICKRENTYLIGNIMLSNITLVCAKLNNADPRWIGIVRDRYVRTEQGEVIAKSANRFFDSCEKCIDRKGKPHCVYEMCNTSLTANVYCSESSLIATLNTVEVEVTTLSIVKSTKDIATPLTVNDEDTTLTITNSIKEIYSRVVEIVVPIAVVLLLSICAVVVGIYYIRKKNLLEKDLNTDQNYSDLQLRLDSNSENQYEHLRNVVYENSSMEKSG</sequence>
<evidence type="ECO:0000313" key="4">
    <source>
        <dbReference type="Proteomes" id="UP000694844"/>
    </source>
</evidence>
<dbReference type="InterPro" id="IPR002889">
    <property type="entry name" value="WSC_carb-bd"/>
</dbReference>
<keyword evidence="1" id="KW-0472">Membrane</keyword>
<feature type="domain" description="WSC" evidence="3">
    <location>
        <begin position="60"/>
        <end position="154"/>
    </location>
</feature>
<evidence type="ECO:0000256" key="1">
    <source>
        <dbReference type="SAM" id="Phobius"/>
    </source>
</evidence>
<dbReference type="RefSeq" id="XP_022297012.1">
    <property type="nucleotide sequence ID" value="XM_022441304.1"/>
</dbReference>
<dbReference type="PROSITE" id="PS51212">
    <property type="entry name" value="WSC"/>
    <property type="match status" value="1"/>
</dbReference>
<evidence type="ECO:0000313" key="5">
    <source>
        <dbReference type="RefSeq" id="XP_022297012.1"/>
    </source>
</evidence>
<keyword evidence="1" id="KW-0812">Transmembrane</keyword>
<dbReference type="GeneID" id="111106578"/>
<dbReference type="KEGG" id="cvn:111106578"/>
<dbReference type="Pfam" id="PF01822">
    <property type="entry name" value="WSC"/>
    <property type="match status" value="1"/>
</dbReference>
<dbReference type="OrthoDB" id="6175550at2759"/>
<evidence type="ECO:0000259" key="3">
    <source>
        <dbReference type="PROSITE" id="PS51212"/>
    </source>
</evidence>